<dbReference type="Proteomes" id="UP000187941">
    <property type="component" value="Chromosome"/>
</dbReference>
<name>A0A1P9WV06_9BACT</name>
<evidence type="ECO:0000313" key="4">
    <source>
        <dbReference type="EMBL" id="AQG79183.1"/>
    </source>
</evidence>
<dbReference type="Pfam" id="PF02311">
    <property type="entry name" value="AraC_binding"/>
    <property type="match status" value="1"/>
</dbReference>
<evidence type="ECO:0000256" key="1">
    <source>
        <dbReference type="ARBA" id="ARBA00023125"/>
    </source>
</evidence>
<proteinExistence type="predicted"/>
<feature type="compositionally biased region" description="Polar residues" evidence="2">
    <location>
        <begin position="1"/>
        <end position="17"/>
    </location>
</feature>
<evidence type="ECO:0000259" key="3">
    <source>
        <dbReference type="Pfam" id="PF02311"/>
    </source>
</evidence>
<dbReference type="InterPro" id="IPR037923">
    <property type="entry name" value="HTH-like"/>
</dbReference>
<feature type="region of interest" description="Disordered" evidence="2">
    <location>
        <begin position="1"/>
        <end position="22"/>
    </location>
</feature>
<reference evidence="4 5" key="1">
    <citation type="submission" date="2016-01" db="EMBL/GenBank/DDBJ databases">
        <authorList>
            <person name="Oliw E.H."/>
        </authorList>
    </citation>
    <scope>NUCLEOTIDE SEQUENCE [LARGE SCALE GENOMIC DNA]</scope>
    <source>
        <strain evidence="4 5">DY10</strain>
    </source>
</reference>
<keyword evidence="5" id="KW-1185">Reference proteome</keyword>
<dbReference type="EMBL" id="CP014263">
    <property type="protein sequence ID" value="AQG79183.1"/>
    <property type="molecule type" value="Genomic_DNA"/>
</dbReference>
<dbReference type="KEGG" id="smon:AWR27_07515"/>
<dbReference type="GO" id="GO:0003677">
    <property type="term" value="F:DNA binding"/>
    <property type="evidence" value="ECO:0007669"/>
    <property type="project" value="UniProtKB-KW"/>
</dbReference>
<protein>
    <recommendedName>
        <fullName evidence="3">AraC-type arabinose-binding/dimerisation domain-containing protein</fullName>
    </recommendedName>
</protein>
<dbReference type="InterPro" id="IPR003313">
    <property type="entry name" value="AraC-bd"/>
</dbReference>
<dbReference type="SUPFAM" id="SSF51215">
    <property type="entry name" value="Regulatory protein AraC"/>
    <property type="match status" value="1"/>
</dbReference>
<dbReference type="AlphaFoldDB" id="A0A1P9WV06"/>
<keyword evidence="1" id="KW-0238">DNA-binding</keyword>
<dbReference type="GO" id="GO:0006355">
    <property type="term" value="P:regulation of DNA-templated transcription"/>
    <property type="evidence" value="ECO:0007669"/>
    <property type="project" value="InterPro"/>
</dbReference>
<sequence>MKNKQPFSSVASSNATQIEGARRSVNDQNGVLRCHDVGLAQDAIDASQLGGHFTDATPNEHPEGYFFNWNTGRVLDGLYFVYISRGEGLFESERSAVERIGPHTCFVLFPGVWHQYRPDVRCGWEEYWVGVKGLLVEQLSSGPFFNPAQPVFHVGEHESLLALFGQLFATLRTSRINPNAP</sequence>
<feature type="domain" description="AraC-type arabinose-binding/dimerisation" evidence="3">
    <location>
        <begin position="75"/>
        <end position="175"/>
    </location>
</feature>
<evidence type="ECO:0000256" key="2">
    <source>
        <dbReference type="SAM" id="MobiDB-lite"/>
    </source>
</evidence>
<gene>
    <name evidence="4" type="ORF">AWR27_07515</name>
</gene>
<accession>A0A1P9WV06</accession>
<dbReference type="STRING" id="1178516.AWR27_07515"/>
<organism evidence="4 5">
    <name type="scientific">Spirosoma montaniterrae</name>
    <dbReference type="NCBI Taxonomy" id="1178516"/>
    <lineage>
        <taxon>Bacteria</taxon>
        <taxon>Pseudomonadati</taxon>
        <taxon>Bacteroidota</taxon>
        <taxon>Cytophagia</taxon>
        <taxon>Cytophagales</taxon>
        <taxon>Cytophagaceae</taxon>
        <taxon>Spirosoma</taxon>
    </lineage>
</organism>
<evidence type="ECO:0000313" key="5">
    <source>
        <dbReference type="Proteomes" id="UP000187941"/>
    </source>
</evidence>